<keyword evidence="4" id="KW-1185">Reference proteome</keyword>
<evidence type="ECO:0000256" key="1">
    <source>
        <dbReference type="ARBA" id="ARBA00022723"/>
    </source>
</evidence>
<gene>
    <name evidence="3" type="ORF">FRX31_010781</name>
</gene>
<keyword evidence="2" id="KW-0460">Magnesium</keyword>
<dbReference type="Pfam" id="PF03492">
    <property type="entry name" value="Methyltransf_7"/>
    <property type="match status" value="1"/>
</dbReference>
<dbReference type="InterPro" id="IPR005299">
    <property type="entry name" value="MeTrfase_7"/>
</dbReference>
<dbReference type="Proteomes" id="UP000554482">
    <property type="component" value="Unassembled WGS sequence"/>
</dbReference>
<keyword evidence="3" id="KW-0808">Transferase</keyword>
<dbReference type="PANTHER" id="PTHR31009">
    <property type="entry name" value="S-ADENOSYL-L-METHIONINE:CARBOXYL METHYLTRANSFERASE FAMILY PROTEIN"/>
    <property type="match status" value="1"/>
</dbReference>
<keyword evidence="3" id="KW-0489">Methyltransferase</keyword>
<evidence type="ECO:0000313" key="4">
    <source>
        <dbReference type="Proteomes" id="UP000554482"/>
    </source>
</evidence>
<keyword evidence="1" id="KW-0479">Metal-binding</keyword>
<dbReference type="SUPFAM" id="SSF53335">
    <property type="entry name" value="S-adenosyl-L-methionine-dependent methyltransferases"/>
    <property type="match status" value="1"/>
</dbReference>
<dbReference type="GO" id="GO:0008168">
    <property type="term" value="F:methyltransferase activity"/>
    <property type="evidence" value="ECO:0007669"/>
    <property type="project" value="UniProtKB-KW"/>
</dbReference>
<feature type="non-terminal residue" evidence="3">
    <location>
        <position position="1"/>
    </location>
</feature>
<evidence type="ECO:0000313" key="3">
    <source>
        <dbReference type="EMBL" id="KAF5199632.1"/>
    </source>
</evidence>
<dbReference type="EMBL" id="JABWDY010011664">
    <property type="protein sequence ID" value="KAF5199632.1"/>
    <property type="molecule type" value="Genomic_DNA"/>
</dbReference>
<dbReference type="AlphaFoldDB" id="A0A7J6WUA5"/>
<organism evidence="3 4">
    <name type="scientific">Thalictrum thalictroides</name>
    <name type="common">Rue-anemone</name>
    <name type="synonym">Anemone thalictroides</name>
    <dbReference type="NCBI Taxonomy" id="46969"/>
    <lineage>
        <taxon>Eukaryota</taxon>
        <taxon>Viridiplantae</taxon>
        <taxon>Streptophyta</taxon>
        <taxon>Embryophyta</taxon>
        <taxon>Tracheophyta</taxon>
        <taxon>Spermatophyta</taxon>
        <taxon>Magnoliopsida</taxon>
        <taxon>Ranunculales</taxon>
        <taxon>Ranunculaceae</taxon>
        <taxon>Thalictroideae</taxon>
        <taxon>Thalictrum</taxon>
    </lineage>
</organism>
<reference evidence="3 4" key="1">
    <citation type="submission" date="2020-06" db="EMBL/GenBank/DDBJ databases">
        <title>Transcriptomic and genomic resources for Thalictrum thalictroides and T. hernandezii: Facilitating candidate gene discovery in an emerging model plant lineage.</title>
        <authorList>
            <person name="Arias T."/>
            <person name="Riano-Pachon D.M."/>
            <person name="Di Stilio V.S."/>
        </authorList>
    </citation>
    <scope>NUCLEOTIDE SEQUENCE [LARGE SCALE GENOMIC DNA]</scope>
    <source>
        <strain evidence="4">cv. WT478/WT964</strain>
        <tissue evidence="3">Leaves</tissue>
    </source>
</reference>
<protein>
    <submittedName>
        <fullName evidence="3">Anthranilate o-methyltransferase</fullName>
    </submittedName>
</protein>
<proteinExistence type="predicted"/>
<dbReference type="InterPro" id="IPR029063">
    <property type="entry name" value="SAM-dependent_MTases_sf"/>
</dbReference>
<sequence>EIVPQGIENNKGNIYMYKTSPQNVFDAYLKQFDSDFSSFLRSRSEEIISGGRMVITMIGRRILEPSNKERCKLWELLAKSLRDMVAEKIVEEAKLDSFNLPYYNPNGTEIRNIIQRDGSFHLDLLESFDVNWDATDDPENEDFVFSKITSGQNVAKCIRAVSESILVSHFGEEIIEDLFHRFADRPDGFQPKSSGGAT</sequence>
<evidence type="ECO:0000256" key="2">
    <source>
        <dbReference type="ARBA" id="ARBA00022842"/>
    </source>
</evidence>
<dbReference type="GO" id="GO:0046872">
    <property type="term" value="F:metal ion binding"/>
    <property type="evidence" value="ECO:0007669"/>
    <property type="project" value="UniProtKB-KW"/>
</dbReference>
<dbReference type="OrthoDB" id="1523883at2759"/>
<dbReference type="Gene3D" id="1.10.1200.270">
    <property type="entry name" value="Methyltransferase, alpha-helical capping domain"/>
    <property type="match status" value="2"/>
</dbReference>
<dbReference type="InterPro" id="IPR042086">
    <property type="entry name" value="MeTrfase_capping"/>
</dbReference>
<comment type="caution">
    <text evidence="3">The sequence shown here is derived from an EMBL/GenBank/DDBJ whole genome shotgun (WGS) entry which is preliminary data.</text>
</comment>
<name>A0A7J6WUA5_THATH</name>
<dbReference type="GO" id="GO:0032259">
    <property type="term" value="P:methylation"/>
    <property type="evidence" value="ECO:0007669"/>
    <property type="project" value="UniProtKB-KW"/>
</dbReference>
<accession>A0A7J6WUA5</accession>